<dbReference type="EMBL" id="LR214939">
    <property type="protein sequence ID" value="VEU56197.1"/>
    <property type="molecule type" value="Genomic_DNA"/>
</dbReference>
<dbReference type="AlphaFoldDB" id="A0A448ZY71"/>
<evidence type="ECO:0000256" key="1">
    <source>
        <dbReference type="SAM" id="Phobius"/>
    </source>
</evidence>
<keyword evidence="1" id="KW-0812">Transmembrane</keyword>
<dbReference type="RefSeq" id="WP_024544066.1">
    <property type="nucleotide sequence ID" value="NZ_LR214938.2"/>
</dbReference>
<keyword evidence="1" id="KW-1133">Transmembrane helix</keyword>
<geneLocation type="plasmid" evidence="2">
    <name>2</name>
</geneLocation>
<protein>
    <submittedName>
        <fullName evidence="2">Uncharacterized protein</fullName>
    </submittedName>
</protein>
<organism evidence="2">
    <name type="scientific">Metamycoplasma salivarium</name>
    <name type="common">Mycoplasma salivarium</name>
    <dbReference type="NCBI Taxonomy" id="2124"/>
    <lineage>
        <taxon>Bacteria</taxon>
        <taxon>Bacillati</taxon>
        <taxon>Mycoplasmatota</taxon>
        <taxon>Mycoplasmoidales</taxon>
        <taxon>Metamycoplasmataceae</taxon>
        <taxon>Metamycoplasma</taxon>
    </lineage>
</organism>
<keyword evidence="2" id="KW-0614">Plasmid</keyword>
<feature type="transmembrane region" description="Helical" evidence="1">
    <location>
        <begin position="22"/>
        <end position="44"/>
    </location>
</feature>
<reference evidence="2" key="1">
    <citation type="submission" date="2019-01" db="EMBL/GenBank/DDBJ databases">
        <authorList>
            <consortium name="Pathogen Informatics"/>
        </authorList>
    </citation>
    <scope>NUCLEOTIDE SEQUENCE [LARGE SCALE GENOMIC DNA]</scope>
    <source>
        <strain evidence="2">NCTC10113</strain>
    </source>
</reference>
<gene>
    <name evidence="2" type="ORF">NCTC10113_01085</name>
</gene>
<evidence type="ECO:0000313" key="2">
    <source>
        <dbReference type="EMBL" id="VEU56197.1"/>
    </source>
</evidence>
<proteinExistence type="predicted"/>
<sequence length="309" mass="36026">MASKETRKMFGELVKKTHRNKLILWTTLPITLTAVLGGAIYFAVKNNRPITKPFVDIENFNQLADEVKIKTNSELSVSPNDLLKNFEERKDSKDFDIDAYLSFTFSKDLDFDKNKKLRVKFLNIERSATDNSIKLTYEVTLNYDNVVGSYETSKTKGTSKSKYYKVFTVTIPYETTAEDLSNNLEFNKNVQDAMDAIRKIITSYDKDHDKDGAKWFASLEFRNQVWEWFSNIFNKSNAYPDLYSPNLYELKPYLCKDNNANHKYVEWIPKLNSLTIDYQFVERIIEQLGVTKKEPIRSPAIRKIFTINV</sequence>
<name>A0A448ZY71_METSV</name>
<accession>A0A448ZY71</accession>
<keyword evidence="1" id="KW-0472">Membrane</keyword>